<organism evidence="1 2">
    <name type="scientific">Populus alba x Populus x berolinensis</name>
    <dbReference type="NCBI Taxonomy" id="444605"/>
    <lineage>
        <taxon>Eukaryota</taxon>
        <taxon>Viridiplantae</taxon>
        <taxon>Streptophyta</taxon>
        <taxon>Embryophyta</taxon>
        <taxon>Tracheophyta</taxon>
        <taxon>Spermatophyta</taxon>
        <taxon>Magnoliopsida</taxon>
        <taxon>eudicotyledons</taxon>
        <taxon>Gunneridae</taxon>
        <taxon>Pentapetalae</taxon>
        <taxon>rosids</taxon>
        <taxon>fabids</taxon>
        <taxon>Malpighiales</taxon>
        <taxon>Salicaceae</taxon>
        <taxon>Saliceae</taxon>
        <taxon>Populus</taxon>
    </lineage>
</organism>
<keyword evidence="2" id="KW-1185">Reference proteome</keyword>
<accession>A0AAD6RAH5</accession>
<dbReference type="Proteomes" id="UP001164929">
    <property type="component" value="Chromosome 3"/>
</dbReference>
<dbReference type="EMBL" id="JAQIZT010000003">
    <property type="protein sequence ID" value="KAJ7005279.1"/>
    <property type="molecule type" value="Genomic_DNA"/>
</dbReference>
<gene>
    <name evidence="1" type="ORF">NC653_009930</name>
</gene>
<protein>
    <submittedName>
        <fullName evidence="1">Uncharacterized protein</fullName>
    </submittedName>
</protein>
<proteinExistence type="predicted"/>
<reference evidence="1" key="1">
    <citation type="journal article" date="2023" name="Mol. Ecol. Resour.">
        <title>Chromosome-level genome assembly of a triploid poplar Populus alba 'Berolinensis'.</title>
        <authorList>
            <person name="Chen S."/>
            <person name="Yu Y."/>
            <person name="Wang X."/>
            <person name="Wang S."/>
            <person name="Zhang T."/>
            <person name="Zhou Y."/>
            <person name="He R."/>
            <person name="Meng N."/>
            <person name="Wang Y."/>
            <person name="Liu W."/>
            <person name="Liu Z."/>
            <person name="Liu J."/>
            <person name="Guo Q."/>
            <person name="Huang H."/>
            <person name="Sederoff R.R."/>
            <person name="Wang G."/>
            <person name="Qu G."/>
            <person name="Chen S."/>
        </authorList>
    </citation>
    <scope>NUCLEOTIDE SEQUENCE</scope>
    <source>
        <strain evidence="1">SC-2020</strain>
    </source>
</reference>
<name>A0AAD6RAH5_9ROSI</name>
<evidence type="ECO:0000313" key="1">
    <source>
        <dbReference type="EMBL" id="KAJ7005279.1"/>
    </source>
</evidence>
<evidence type="ECO:0000313" key="2">
    <source>
        <dbReference type="Proteomes" id="UP001164929"/>
    </source>
</evidence>
<comment type="caution">
    <text evidence="1">The sequence shown here is derived from an EMBL/GenBank/DDBJ whole genome shotgun (WGS) entry which is preliminary data.</text>
</comment>
<sequence length="29" mass="3359">MFLLDIGIAYAPQKKENPIKRCLLPLIFL</sequence>
<dbReference type="AlphaFoldDB" id="A0AAD6RAH5"/>